<name>A0A3M7RR00_BRAPC</name>
<comment type="caution">
    <text evidence="1">The sequence shown here is derived from an EMBL/GenBank/DDBJ whole genome shotgun (WGS) entry which is preliminary data.</text>
</comment>
<gene>
    <name evidence="1" type="ORF">BpHYR1_008078</name>
</gene>
<evidence type="ECO:0000313" key="1">
    <source>
        <dbReference type="EMBL" id="RNA25718.1"/>
    </source>
</evidence>
<protein>
    <submittedName>
        <fullName evidence="1">Uncharacterized protein</fullName>
    </submittedName>
</protein>
<proteinExistence type="predicted"/>
<dbReference type="Proteomes" id="UP000276133">
    <property type="component" value="Unassembled WGS sequence"/>
</dbReference>
<dbReference type="AlphaFoldDB" id="A0A3M7RR00"/>
<organism evidence="1 2">
    <name type="scientific">Brachionus plicatilis</name>
    <name type="common">Marine rotifer</name>
    <name type="synonym">Brachionus muelleri</name>
    <dbReference type="NCBI Taxonomy" id="10195"/>
    <lineage>
        <taxon>Eukaryota</taxon>
        <taxon>Metazoa</taxon>
        <taxon>Spiralia</taxon>
        <taxon>Gnathifera</taxon>
        <taxon>Rotifera</taxon>
        <taxon>Eurotatoria</taxon>
        <taxon>Monogononta</taxon>
        <taxon>Pseudotrocha</taxon>
        <taxon>Ploima</taxon>
        <taxon>Brachionidae</taxon>
        <taxon>Brachionus</taxon>
    </lineage>
</organism>
<accession>A0A3M7RR00</accession>
<dbReference type="EMBL" id="REGN01002872">
    <property type="protein sequence ID" value="RNA25718.1"/>
    <property type="molecule type" value="Genomic_DNA"/>
</dbReference>
<keyword evidence="2" id="KW-1185">Reference proteome</keyword>
<sequence>MGRPKSTYNISYLKYQSKLIKYRLMRNESEEESSYDYIEAESSDLSESQDLDKLNQVLVLGGGQNKAATLAARPAAKNLDRRKKKNFYFKKIKFYFKKNETSCSM</sequence>
<reference evidence="1 2" key="1">
    <citation type="journal article" date="2018" name="Sci. Rep.">
        <title>Genomic signatures of local adaptation to the degree of environmental predictability in rotifers.</title>
        <authorList>
            <person name="Franch-Gras L."/>
            <person name="Hahn C."/>
            <person name="Garcia-Roger E.M."/>
            <person name="Carmona M.J."/>
            <person name="Serra M."/>
            <person name="Gomez A."/>
        </authorList>
    </citation>
    <scope>NUCLEOTIDE SEQUENCE [LARGE SCALE GENOMIC DNA]</scope>
    <source>
        <strain evidence="1">HYR1</strain>
    </source>
</reference>
<evidence type="ECO:0000313" key="2">
    <source>
        <dbReference type="Proteomes" id="UP000276133"/>
    </source>
</evidence>